<dbReference type="InterPro" id="IPR011009">
    <property type="entry name" value="Kinase-like_dom_sf"/>
</dbReference>
<keyword evidence="7 10" id="KW-0067">ATP-binding</keyword>
<comment type="similarity">
    <text evidence="1">Belongs to the protein kinase superfamily. NEK Ser/Thr protein kinase family. NIMA subfamily.</text>
</comment>
<feature type="compositionally biased region" description="Polar residues" evidence="11">
    <location>
        <begin position="592"/>
        <end position="601"/>
    </location>
</feature>
<reference evidence="13 14" key="1">
    <citation type="submission" date="2024-01" db="EMBL/GenBank/DDBJ databases">
        <authorList>
            <person name="Allen C."/>
            <person name="Tagirdzhanova G."/>
        </authorList>
    </citation>
    <scope>NUCLEOTIDE SEQUENCE [LARGE SCALE GENOMIC DNA]</scope>
</reference>
<dbReference type="InterPro" id="IPR000719">
    <property type="entry name" value="Prot_kinase_dom"/>
</dbReference>
<feature type="compositionally biased region" description="Low complexity" evidence="11">
    <location>
        <begin position="640"/>
        <end position="649"/>
    </location>
</feature>
<dbReference type="PROSITE" id="PS00108">
    <property type="entry name" value="PROTEIN_KINASE_ST"/>
    <property type="match status" value="1"/>
</dbReference>
<evidence type="ECO:0000256" key="11">
    <source>
        <dbReference type="SAM" id="MobiDB-lite"/>
    </source>
</evidence>
<dbReference type="InterPro" id="IPR017441">
    <property type="entry name" value="Protein_kinase_ATP_BS"/>
</dbReference>
<evidence type="ECO:0000256" key="4">
    <source>
        <dbReference type="ARBA" id="ARBA00022679"/>
    </source>
</evidence>
<dbReference type="SMART" id="SM00220">
    <property type="entry name" value="S_TKc"/>
    <property type="match status" value="1"/>
</dbReference>
<protein>
    <recommendedName>
        <fullName evidence="2">non-specific serine/threonine protein kinase</fullName>
        <ecNumber evidence="2">2.7.11.1</ecNumber>
    </recommendedName>
</protein>
<dbReference type="Pfam" id="PF00069">
    <property type="entry name" value="Pkinase"/>
    <property type="match status" value="1"/>
</dbReference>
<feature type="domain" description="Protein kinase" evidence="12">
    <location>
        <begin position="173"/>
        <end position="441"/>
    </location>
</feature>
<comment type="caution">
    <text evidence="13">The sequence shown here is derived from an EMBL/GenBank/DDBJ whole genome shotgun (WGS) entry which is preliminary data.</text>
</comment>
<evidence type="ECO:0000256" key="3">
    <source>
        <dbReference type="ARBA" id="ARBA00022527"/>
    </source>
</evidence>
<evidence type="ECO:0000256" key="2">
    <source>
        <dbReference type="ARBA" id="ARBA00012513"/>
    </source>
</evidence>
<dbReference type="Gene3D" id="3.30.200.20">
    <property type="entry name" value="Phosphorylase Kinase, domain 1"/>
    <property type="match status" value="1"/>
</dbReference>
<feature type="compositionally biased region" description="Acidic residues" evidence="11">
    <location>
        <begin position="450"/>
        <end position="459"/>
    </location>
</feature>
<gene>
    <name evidence="13" type="ORF">SCUCBS95973_004763</name>
</gene>
<evidence type="ECO:0000313" key="13">
    <source>
        <dbReference type="EMBL" id="CAK7222205.1"/>
    </source>
</evidence>
<dbReference type="PROSITE" id="PS50011">
    <property type="entry name" value="PROTEIN_KINASE_DOM"/>
    <property type="match status" value="1"/>
</dbReference>
<dbReference type="PROSITE" id="PS00107">
    <property type="entry name" value="PROTEIN_KINASE_ATP"/>
    <property type="match status" value="1"/>
</dbReference>
<feature type="compositionally biased region" description="Low complexity" evidence="11">
    <location>
        <begin position="514"/>
        <end position="535"/>
    </location>
</feature>
<feature type="compositionally biased region" description="Polar residues" evidence="11">
    <location>
        <begin position="675"/>
        <end position="687"/>
    </location>
</feature>
<evidence type="ECO:0000256" key="7">
    <source>
        <dbReference type="ARBA" id="ARBA00022840"/>
    </source>
</evidence>
<evidence type="ECO:0000256" key="8">
    <source>
        <dbReference type="ARBA" id="ARBA00047899"/>
    </source>
</evidence>
<keyword evidence="14" id="KW-1185">Reference proteome</keyword>
<feature type="region of interest" description="Disordered" evidence="11">
    <location>
        <begin position="568"/>
        <end position="721"/>
    </location>
</feature>
<evidence type="ECO:0000256" key="1">
    <source>
        <dbReference type="ARBA" id="ARBA00010886"/>
    </source>
</evidence>
<feature type="binding site" evidence="10">
    <location>
        <position position="202"/>
    </location>
    <ligand>
        <name>ATP</name>
        <dbReference type="ChEBI" id="CHEBI:30616"/>
    </ligand>
</feature>
<feature type="compositionally biased region" description="Polar residues" evidence="11">
    <location>
        <begin position="702"/>
        <end position="721"/>
    </location>
</feature>
<dbReference type="EC" id="2.7.11.1" evidence="2"/>
<proteinExistence type="inferred from homology"/>
<dbReference type="EMBL" id="CAWUHB010000024">
    <property type="protein sequence ID" value="CAK7222205.1"/>
    <property type="molecule type" value="Genomic_DNA"/>
</dbReference>
<dbReference type="InterPro" id="IPR008271">
    <property type="entry name" value="Ser/Thr_kinase_AS"/>
</dbReference>
<dbReference type="InterPro" id="IPR050660">
    <property type="entry name" value="NEK_Ser/Thr_kinase"/>
</dbReference>
<dbReference type="SUPFAM" id="SSF56112">
    <property type="entry name" value="Protein kinase-like (PK-like)"/>
    <property type="match status" value="1"/>
</dbReference>
<keyword evidence="3" id="KW-0723">Serine/threonine-protein kinase</keyword>
<name>A0ABP0BRB8_9PEZI</name>
<organism evidence="13 14">
    <name type="scientific">Sporothrix curviconia</name>
    <dbReference type="NCBI Taxonomy" id="1260050"/>
    <lineage>
        <taxon>Eukaryota</taxon>
        <taxon>Fungi</taxon>
        <taxon>Dikarya</taxon>
        <taxon>Ascomycota</taxon>
        <taxon>Pezizomycotina</taxon>
        <taxon>Sordariomycetes</taxon>
        <taxon>Sordariomycetidae</taxon>
        <taxon>Ophiostomatales</taxon>
        <taxon>Ophiostomataceae</taxon>
        <taxon>Sporothrix</taxon>
    </lineage>
</organism>
<keyword evidence="4" id="KW-0808">Transferase</keyword>
<dbReference type="PANTHER" id="PTHR43671:SF98">
    <property type="entry name" value="SERINE_THREONINE-PROTEIN KINASE NEK11"/>
    <property type="match status" value="1"/>
</dbReference>
<sequence length="721" mass="79816">MTRHDPGIFALVLPKNTGDILTAFSRSENANYFIPRILREASRGSRDSTPDVSAVDDEDVSDENRLQLRFDDNTLLKDATEGWQFGYSINASDIIYWNKIEVNIGRQAERLEFDIVFPNHTSDATPEYYDKLRRWVQQTAVAVPPVTGLGLDSDASTIAPSRQSPTPPQFGSLCYKKTIGAGAFGVVELLVDLTTGHTAARKRLMGFDNSTSSERDRVEVDFWNEARLIQKNPHPNIIQLLSIQSDTVPSILIPYYPHGNMYDISLRPDQYRSAFRQLLVVLDYLHGRNVAHRDLKPENILLARLDPIHIIVTDFGLSKEAVPGNLMTTFCGTRLYGAPDIFPNNQRATRGYWVSVDIWSAGIIMLEWTYGRPSTRGMGSQPANAWIHFWSRAVLKALHRHDQENPGDPVLDILKHMLVLDPEERFQAFECLRQGCTNGLFKRMSTGDVIDADDDDPDESGAMTPRASAMPRHTVSSVTDEGLTYKTITTEVPIVQTDEGELWESPEDRQSRQVGSKSVSLGVSRSLGLSLSPSRSRSRSHSRSRSQASTWKRFLDFDLIPSCEPAPVSVLERTDGGSQEPEEFVSAEKRVSSQPRASSLSCEKPGKSLADISDNPKILETPQPTSPMTRAKRPRYAHESSSQSASSSSTKNGAPPKKKRPVNVGYNSDVWAVPSNLTSGLPPSMSLTGRPRDAISGVDAPTITSSFSLRDGASNLSTRAA</sequence>
<feature type="region of interest" description="Disordered" evidence="11">
    <location>
        <begin position="496"/>
        <end position="547"/>
    </location>
</feature>
<accession>A0ABP0BRB8</accession>
<evidence type="ECO:0000259" key="12">
    <source>
        <dbReference type="PROSITE" id="PS50011"/>
    </source>
</evidence>
<keyword evidence="6" id="KW-0418">Kinase</keyword>
<dbReference type="Proteomes" id="UP001642405">
    <property type="component" value="Unassembled WGS sequence"/>
</dbReference>
<comment type="catalytic activity">
    <reaction evidence="8">
        <text>L-threonyl-[protein] + ATP = O-phospho-L-threonyl-[protein] + ADP + H(+)</text>
        <dbReference type="Rhea" id="RHEA:46608"/>
        <dbReference type="Rhea" id="RHEA-COMP:11060"/>
        <dbReference type="Rhea" id="RHEA-COMP:11605"/>
        <dbReference type="ChEBI" id="CHEBI:15378"/>
        <dbReference type="ChEBI" id="CHEBI:30013"/>
        <dbReference type="ChEBI" id="CHEBI:30616"/>
        <dbReference type="ChEBI" id="CHEBI:61977"/>
        <dbReference type="ChEBI" id="CHEBI:456216"/>
        <dbReference type="EC" id="2.7.11.1"/>
    </reaction>
</comment>
<evidence type="ECO:0000256" key="5">
    <source>
        <dbReference type="ARBA" id="ARBA00022741"/>
    </source>
</evidence>
<evidence type="ECO:0000256" key="10">
    <source>
        <dbReference type="PROSITE-ProRule" id="PRU10141"/>
    </source>
</evidence>
<evidence type="ECO:0000256" key="6">
    <source>
        <dbReference type="ARBA" id="ARBA00022777"/>
    </source>
</evidence>
<evidence type="ECO:0000256" key="9">
    <source>
        <dbReference type="ARBA" id="ARBA00048679"/>
    </source>
</evidence>
<feature type="region of interest" description="Disordered" evidence="11">
    <location>
        <begin position="447"/>
        <end position="482"/>
    </location>
</feature>
<evidence type="ECO:0000313" key="14">
    <source>
        <dbReference type="Proteomes" id="UP001642405"/>
    </source>
</evidence>
<keyword evidence="5 10" id="KW-0547">Nucleotide-binding</keyword>
<dbReference type="PANTHER" id="PTHR43671">
    <property type="entry name" value="SERINE/THREONINE-PROTEIN KINASE NEK"/>
    <property type="match status" value="1"/>
</dbReference>
<dbReference type="Gene3D" id="1.10.510.10">
    <property type="entry name" value="Transferase(Phosphotransferase) domain 1"/>
    <property type="match status" value="1"/>
</dbReference>
<comment type="catalytic activity">
    <reaction evidence="9">
        <text>L-seryl-[protein] + ATP = O-phospho-L-seryl-[protein] + ADP + H(+)</text>
        <dbReference type="Rhea" id="RHEA:17989"/>
        <dbReference type="Rhea" id="RHEA-COMP:9863"/>
        <dbReference type="Rhea" id="RHEA-COMP:11604"/>
        <dbReference type="ChEBI" id="CHEBI:15378"/>
        <dbReference type="ChEBI" id="CHEBI:29999"/>
        <dbReference type="ChEBI" id="CHEBI:30616"/>
        <dbReference type="ChEBI" id="CHEBI:83421"/>
        <dbReference type="ChEBI" id="CHEBI:456216"/>
        <dbReference type="EC" id="2.7.11.1"/>
    </reaction>
</comment>